<protein>
    <recommendedName>
        <fullName evidence="4">Two-component sensor histidine kinase</fullName>
    </recommendedName>
</protein>
<sequence>MSRSEKLGYGWGLVGVLLVAVIVATFLQRGPSSPGEPDAQAIEQLRVATEQQQAVILSQLAGNLTKQDPSAQILLLQGAPGAPPVVAANVIDEDDGEGPTHWPAPWPAVQEAMKQPVLSPTLVAGTYAGAKFKHRLIPLEPTGTRVLLINSAAAPASWFSLRNVLFVATGLLALSMVVVQLSEEE</sequence>
<keyword evidence="1" id="KW-1133">Transmembrane helix</keyword>
<keyword evidence="1" id="KW-0812">Transmembrane</keyword>
<evidence type="ECO:0000313" key="2">
    <source>
        <dbReference type="EMBL" id="QDU28409.1"/>
    </source>
</evidence>
<feature type="transmembrane region" description="Helical" evidence="1">
    <location>
        <begin position="7"/>
        <end position="27"/>
    </location>
</feature>
<name>A0A517YDX1_9BACT</name>
<evidence type="ECO:0008006" key="4">
    <source>
        <dbReference type="Google" id="ProtNLM"/>
    </source>
</evidence>
<keyword evidence="3" id="KW-1185">Reference proteome</keyword>
<keyword evidence="1" id="KW-0472">Membrane</keyword>
<dbReference type="EMBL" id="CP036274">
    <property type="protein sequence ID" value="QDU28409.1"/>
    <property type="molecule type" value="Genomic_DNA"/>
</dbReference>
<dbReference type="RefSeq" id="WP_145090649.1">
    <property type="nucleotide sequence ID" value="NZ_CP036274.1"/>
</dbReference>
<reference evidence="2 3" key="1">
    <citation type="submission" date="2019-02" db="EMBL/GenBank/DDBJ databases">
        <title>Deep-cultivation of Planctomycetes and their phenomic and genomic characterization uncovers novel biology.</title>
        <authorList>
            <person name="Wiegand S."/>
            <person name="Jogler M."/>
            <person name="Boedeker C."/>
            <person name="Pinto D."/>
            <person name="Vollmers J."/>
            <person name="Rivas-Marin E."/>
            <person name="Kohn T."/>
            <person name="Peeters S.H."/>
            <person name="Heuer A."/>
            <person name="Rast P."/>
            <person name="Oberbeckmann S."/>
            <person name="Bunk B."/>
            <person name="Jeske O."/>
            <person name="Meyerdierks A."/>
            <person name="Storesund J.E."/>
            <person name="Kallscheuer N."/>
            <person name="Luecker S."/>
            <person name="Lage O.M."/>
            <person name="Pohl T."/>
            <person name="Merkel B.J."/>
            <person name="Hornburger P."/>
            <person name="Mueller R.-W."/>
            <person name="Bruemmer F."/>
            <person name="Labrenz M."/>
            <person name="Spormann A.M."/>
            <person name="Op den Camp H."/>
            <person name="Overmann J."/>
            <person name="Amann R."/>
            <person name="Jetten M.S.M."/>
            <person name="Mascher T."/>
            <person name="Medema M.H."/>
            <person name="Devos D.P."/>
            <person name="Kaster A.-K."/>
            <person name="Ovreas L."/>
            <person name="Rohde M."/>
            <person name="Galperin M.Y."/>
            <person name="Jogler C."/>
        </authorList>
    </citation>
    <scope>NUCLEOTIDE SEQUENCE [LARGE SCALE GENOMIC DNA]</scope>
    <source>
        <strain evidence="2 3">ETA_A8</strain>
    </source>
</reference>
<accession>A0A517YDX1</accession>
<evidence type="ECO:0000313" key="3">
    <source>
        <dbReference type="Proteomes" id="UP000315017"/>
    </source>
</evidence>
<organism evidence="2 3">
    <name type="scientific">Anatilimnocola aggregata</name>
    <dbReference type="NCBI Taxonomy" id="2528021"/>
    <lineage>
        <taxon>Bacteria</taxon>
        <taxon>Pseudomonadati</taxon>
        <taxon>Planctomycetota</taxon>
        <taxon>Planctomycetia</taxon>
        <taxon>Pirellulales</taxon>
        <taxon>Pirellulaceae</taxon>
        <taxon>Anatilimnocola</taxon>
    </lineage>
</organism>
<gene>
    <name evidence="2" type="ORF">ETAA8_35090</name>
</gene>
<dbReference type="AlphaFoldDB" id="A0A517YDX1"/>
<proteinExistence type="predicted"/>
<evidence type="ECO:0000256" key="1">
    <source>
        <dbReference type="SAM" id="Phobius"/>
    </source>
</evidence>
<dbReference type="KEGG" id="aagg:ETAA8_35090"/>
<dbReference type="Proteomes" id="UP000315017">
    <property type="component" value="Chromosome"/>
</dbReference>